<evidence type="ECO:0000313" key="1">
    <source>
        <dbReference type="EMBL" id="KKS47628.1"/>
    </source>
</evidence>
<dbReference type="STRING" id="1618756.UV12_C0006G0052"/>
<gene>
    <name evidence="1" type="ORF">UV12_C0006G0052</name>
</gene>
<reference evidence="1 2" key="1">
    <citation type="journal article" date="2015" name="Nature">
        <title>rRNA introns, odd ribosomes, and small enigmatic genomes across a large radiation of phyla.</title>
        <authorList>
            <person name="Brown C.T."/>
            <person name="Hug L.A."/>
            <person name="Thomas B.C."/>
            <person name="Sharon I."/>
            <person name="Castelle C.J."/>
            <person name="Singh A."/>
            <person name="Wilkins M.J."/>
            <person name="Williams K.H."/>
            <person name="Banfield J.F."/>
        </authorList>
    </citation>
    <scope>NUCLEOTIDE SEQUENCE [LARGE SCALE GENOMIC DNA]</scope>
</reference>
<dbReference type="AlphaFoldDB" id="A0A0G1CDD1"/>
<evidence type="ECO:0000313" key="2">
    <source>
        <dbReference type="Proteomes" id="UP000034704"/>
    </source>
</evidence>
<organism evidence="1 2">
    <name type="scientific">Candidatus Nomurabacteria bacterium GW2011_GWC2_42_20</name>
    <dbReference type="NCBI Taxonomy" id="1618756"/>
    <lineage>
        <taxon>Bacteria</taxon>
        <taxon>Candidatus Nomuraibacteriota</taxon>
    </lineage>
</organism>
<proteinExistence type="predicted"/>
<comment type="caution">
    <text evidence="1">The sequence shown here is derived from an EMBL/GenBank/DDBJ whole genome shotgun (WGS) entry which is preliminary data.</text>
</comment>
<dbReference type="EMBL" id="LCDG01000006">
    <property type="protein sequence ID" value="KKS47628.1"/>
    <property type="molecule type" value="Genomic_DNA"/>
</dbReference>
<sequence>MMTNYYNLRDVLHEYYPLVHDVRHLMVLHNELVVEIKKAQSTFESTYQNVPLSAFHWEKIHPSVRIHYDILKKGIDEHYGVSISEV</sequence>
<protein>
    <submittedName>
        <fullName evidence="1">Uncharacterized protein</fullName>
    </submittedName>
</protein>
<accession>A0A0G1CDD1</accession>
<dbReference type="Proteomes" id="UP000034704">
    <property type="component" value="Unassembled WGS sequence"/>
</dbReference>
<name>A0A0G1CDD1_9BACT</name>